<feature type="transmembrane region" description="Helical" evidence="2">
    <location>
        <begin position="156"/>
        <end position="180"/>
    </location>
</feature>
<dbReference type="OrthoDB" id="4843714at2759"/>
<proteinExistence type="predicted"/>
<dbReference type="PANTHER" id="PTHR35394:SF5">
    <property type="entry name" value="DUF3176 DOMAIN-CONTAINING PROTEIN"/>
    <property type="match status" value="1"/>
</dbReference>
<feature type="region of interest" description="Disordered" evidence="1">
    <location>
        <begin position="1"/>
        <end position="38"/>
    </location>
</feature>
<dbReference type="Proteomes" id="UP000781932">
    <property type="component" value="Unassembled WGS sequence"/>
</dbReference>
<dbReference type="AlphaFoldDB" id="A0A9P6LIX2"/>
<evidence type="ECO:0000313" key="3">
    <source>
        <dbReference type="EMBL" id="KAF9877754.1"/>
    </source>
</evidence>
<organism evidence="3 4">
    <name type="scientific">Colletotrichum karsti</name>
    <dbReference type="NCBI Taxonomy" id="1095194"/>
    <lineage>
        <taxon>Eukaryota</taxon>
        <taxon>Fungi</taxon>
        <taxon>Dikarya</taxon>
        <taxon>Ascomycota</taxon>
        <taxon>Pezizomycotina</taxon>
        <taxon>Sordariomycetes</taxon>
        <taxon>Hypocreomycetidae</taxon>
        <taxon>Glomerellales</taxon>
        <taxon>Glomerellaceae</taxon>
        <taxon>Colletotrichum</taxon>
        <taxon>Colletotrichum boninense species complex</taxon>
    </lineage>
</organism>
<feature type="compositionally biased region" description="Polar residues" evidence="1">
    <location>
        <begin position="1"/>
        <end position="10"/>
    </location>
</feature>
<feature type="transmembrane region" description="Helical" evidence="2">
    <location>
        <begin position="96"/>
        <end position="121"/>
    </location>
</feature>
<evidence type="ECO:0000313" key="4">
    <source>
        <dbReference type="Proteomes" id="UP000781932"/>
    </source>
</evidence>
<name>A0A9P6LIX2_9PEZI</name>
<accession>A0A9P6LIX2</accession>
<sequence>MQPTRTTQYAPVNDGDARDNDEESIEAATTQGDFHRQEARDTLREKRANAPERPRVLQFWKWEALALLLAMASVVTMTVIPVIYHDAPEEEWPFSININTVIALLTTLMRATMLLVVAEILGQMKWRFFDRTRPLSDLQHFDHASRSVLGSLKVIWVARSSFISVVAALITVTSIAVAPFTQQAVSTVSCSRAVLGVRASLPISHYVPGGRGSVLRVSAGSWDVAIDMKGAMINGLVNPTSSDNNVQVACETGNCTFPSSSNGVTHSSIAMCSSCFDTTSFISEKELKVNRTDYAGVNYTLPNSQSLNYINRIWLTANTTSLDWAKESFPIGFGLLAQAAFANVTILSFTQAPCTRSGNGTVVCPRPVRDFRAPNDPTYKDQVDVVAVSCALYPCLKSFHAGVTRGALVERIVSSEPATLNFVEARANLDGGDDRNNDGMVLTYGNYTGLQLPCFLDGAEYDLSNISQVPHAEKTRINVNESTYEVPETCVYKIGGTYSLALRNFLTTDLLRGYCWFPSSAGGVPICPTQWWLAPLYNNLTASFDSINVSIEQLTAAITTQFRKTGTSNETFSLSGYKETVIGSVLGTTVCTRFDWQWILLPIILVFATAILLTISVIQSWTEPAIPVWKTSILPLLFYKVSPLDSKKMPTLDSDELHRHAETMKVRFRTKPNARFESDQVG</sequence>
<dbReference type="Pfam" id="PF11374">
    <property type="entry name" value="DUF3176"/>
    <property type="match status" value="1"/>
</dbReference>
<keyword evidence="2" id="KW-0812">Transmembrane</keyword>
<dbReference type="RefSeq" id="XP_038747215.1">
    <property type="nucleotide sequence ID" value="XM_038887608.1"/>
</dbReference>
<keyword evidence="2" id="KW-0472">Membrane</keyword>
<reference evidence="3" key="1">
    <citation type="submission" date="2020-03" db="EMBL/GenBank/DDBJ databases">
        <authorList>
            <person name="He L."/>
        </authorList>
    </citation>
    <scope>NUCLEOTIDE SEQUENCE</scope>
    <source>
        <strain evidence="3">CkLH20</strain>
    </source>
</reference>
<feature type="transmembrane region" description="Helical" evidence="2">
    <location>
        <begin position="596"/>
        <end position="618"/>
    </location>
</feature>
<dbReference type="InterPro" id="IPR021514">
    <property type="entry name" value="DUF3176"/>
</dbReference>
<feature type="transmembrane region" description="Helical" evidence="2">
    <location>
        <begin position="64"/>
        <end position="84"/>
    </location>
</feature>
<keyword evidence="4" id="KW-1185">Reference proteome</keyword>
<reference evidence="3" key="2">
    <citation type="submission" date="2020-11" db="EMBL/GenBank/DDBJ databases">
        <title>Whole genome sequencing of Colletotrichum sp.</title>
        <authorList>
            <person name="Li H."/>
        </authorList>
    </citation>
    <scope>NUCLEOTIDE SEQUENCE</scope>
    <source>
        <strain evidence="3">CkLH20</strain>
    </source>
</reference>
<gene>
    <name evidence="3" type="ORF">CkaCkLH20_04889</name>
</gene>
<dbReference type="GeneID" id="62160682"/>
<dbReference type="PANTHER" id="PTHR35394">
    <property type="entry name" value="DUF3176 DOMAIN-CONTAINING PROTEIN"/>
    <property type="match status" value="1"/>
</dbReference>
<keyword evidence="2" id="KW-1133">Transmembrane helix</keyword>
<evidence type="ECO:0000256" key="1">
    <source>
        <dbReference type="SAM" id="MobiDB-lite"/>
    </source>
</evidence>
<comment type="caution">
    <text evidence="3">The sequence shown here is derived from an EMBL/GenBank/DDBJ whole genome shotgun (WGS) entry which is preliminary data.</text>
</comment>
<protein>
    <submittedName>
        <fullName evidence="3">Uncharacterized protein</fullName>
    </submittedName>
</protein>
<evidence type="ECO:0000256" key="2">
    <source>
        <dbReference type="SAM" id="Phobius"/>
    </source>
</evidence>
<dbReference type="EMBL" id="JAATWM020000013">
    <property type="protein sequence ID" value="KAF9877754.1"/>
    <property type="molecule type" value="Genomic_DNA"/>
</dbReference>